<feature type="domain" description="Zinc knuckle CX2CX4HX4C" evidence="2">
    <location>
        <begin position="104"/>
        <end position="151"/>
    </location>
</feature>
<feature type="compositionally biased region" description="Basic residues" evidence="1">
    <location>
        <begin position="371"/>
        <end position="381"/>
    </location>
</feature>
<dbReference type="PANTHER" id="PTHR31286:SF180">
    <property type="entry name" value="OS10G0362600 PROTEIN"/>
    <property type="match status" value="1"/>
</dbReference>
<dbReference type="EMBL" id="OZ034814">
    <property type="protein sequence ID" value="CAL1361148.1"/>
    <property type="molecule type" value="Genomic_DNA"/>
</dbReference>
<dbReference type="Pfam" id="PF14392">
    <property type="entry name" value="zf-CCHC_4"/>
    <property type="match status" value="1"/>
</dbReference>
<evidence type="ECO:0000313" key="4">
    <source>
        <dbReference type="Proteomes" id="UP001497516"/>
    </source>
</evidence>
<dbReference type="Proteomes" id="UP001497516">
    <property type="component" value="Chromosome 10"/>
</dbReference>
<name>A0AAV2CZ53_9ROSI</name>
<organism evidence="3 4">
    <name type="scientific">Linum trigynum</name>
    <dbReference type="NCBI Taxonomy" id="586398"/>
    <lineage>
        <taxon>Eukaryota</taxon>
        <taxon>Viridiplantae</taxon>
        <taxon>Streptophyta</taxon>
        <taxon>Embryophyta</taxon>
        <taxon>Tracheophyta</taxon>
        <taxon>Spermatophyta</taxon>
        <taxon>Magnoliopsida</taxon>
        <taxon>eudicotyledons</taxon>
        <taxon>Gunneridae</taxon>
        <taxon>Pentapetalae</taxon>
        <taxon>rosids</taxon>
        <taxon>fabids</taxon>
        <taxon>Malpighiales</taxon>
        <taxon>Linaceae</taxon>
        <taxon>Linum</taxon>
    </lineage>
</organism>
<evidence type="ECO:0000256" key="1">
    <source>
        <dbReference type="SAM" id="MobiDB-lite"/>
    </source>
</evidence>
<evidence type="ECO:0000259" key="2">
    <source>
        <dbReference type="Pfam" id="PF14392"/>
    </source>
</evidence>
<gene>
    <name evidence="3" type="ORF">LTRI10_LOCUS8538</name>
</gene>
<evidence type="ECO:0000313" key="3">
    <source>
        <dbReference type="EMBL" id="CAL1361148.1"/>
    </source>
</evidence>
<dbReference type="InterPro" id="IPR025836">
    <property type="entry name" value="Zn_knuckle_CX2CX4HX4C"/>
</dbReference>
<feature type="region of interest" description="Disordered" evidence="1">
    <location>
        <begin position="341"/>
        <end position="381"/>
    </location>
</feature>
<protein>
    <recommendedName>
        <fullName evidence="2">Zinc knuckle CX2CX4HX4C domain-containing protein</fullName>
    </recommendedName>
</protein>
<accession>A0AAV2CZ53</accession>
<keyword evidence="4" id="KW-1185">Reference proteome</keyword>
<sequence>MRLNLLQFILPNETAKQWVLKQSPWVISDKILHLRPWIPNITQRTFDELAIAMFRIQLWDVQEECCTQRFGRTVASATLGRVLEAGVYSCADSGHRFIKIKALIDFSKPLRSQVMATNEETGEFWIRLKYEYLPSFFYRCGRVGHLRQDCSFDPPTRRERFGHHMSTKKLGRRVFEEEESVTAFHGNPKSVWVNTAAQDRRVAPAGLPRPSENKNRREAEIMPRPVIEEKPLWMGTSTQPFLTTEARNQVGRNPIRVSITKSPNIRLGRQGRRGKLRKASESAPMEVLQRNVEPQLTRRRRLILEEESEDEFHVQTIPSPSLACPLNEAIRVAKTAALANNAGGAPSPVPNPGSIKKKGRKVKGACSPNKASRKAKPNALKSRKIRRVIVSIASSKNAGPKRVEVLAADSPALVEPVDRQPAVAIQKGVESEESFSGADDQSFEIHRRETLGKGKFKRLAHSSLVRQVVEAFEAGLTMSDPTNEQGLQCPLTLEDMAADKGVPKEDDLIDKSFNKYGSNLGDLEGESKKRRINEVDGDIADSPSPKKLFVEDKDELEMVEVASRDWPHPDK</sequence>
<dbReference type="PANTHER" id="PTHR31286">
    <property type="entry name" value="GLYCINE-RICH CELL WALL STRUCTURAL PROTEIN 1.8-LIKE"/>
    <property type="match status" value="1"/>
</dbReference>
<reference evidence="3 4" key="1">
    <citation type="submission" date="2024-04" db="EMBL/GenBank/DDBJ databases">
        <authorList>
            <person name="Fracassetti M."/>
        </authorList>
    </citation>
    <scope>NUCLEOTIDE SEQUENCE [LARGE SCALE GENOMIC DNA]</scope>
</reference>
<dbReference type="InterPro" id="IPR040256">
    <property type="entry name" value="At4g02000-like"/>
</dbReference>
<dbReference type="AlphaFoldDB" id="A0AAV2CZ53"/>
<proteinExistence type="predicted"/>